<proteinExistence type="predicted"/>
<dbReference type="Proteomes" id="UP000321574">
    <property type="component" value="Unassembled WGS sequence"/>
</dbReference>
<protein>
    <submittedName>
        <fullName evidence="1">tRNA-Val4</fullName>
    </submittedName>
</protein>
<evidence type="ECO:0000313" key="1">
    <source>
        <dbReference type="EMBL" id="TXL66752.1"/>
    </source>
</evidence>
<dbReference type="AlphaFoldDB" id="A0A5C8P0G3"/>
<sequence length="109" mass="12830">MKYSFSFYKDPLGTLRIKLPEEVDMFSDFIEQIALKEEADEFINIIDKVIDGTHDEYEIFFNAPTVVIGPHITSVSLADILDEPPPDEYMETEEFRKLILVWKERNFNH</sequence>
<dbReference type="EMBL" id="VDUW01000002">
    <property type="protein sequence ID" value="TXL66752.1"/>
    <property type="molecule type" value="Genomic_DNA"/>
</dbReference>
<dbReference type="RefSeq" id="WP_147666151.1">
    <property type="nucleotide sequence ID" value="NZ_VDUW01000002.1"/>
</dbReference>
<comment type="caution">
    <text evidence="1">The sequence shown here is derived from an EMBL/GenBank/DDBJ whole genome shotgun (WGS) entry which is preliminary data.</text>
</comment>
<dbReference type="OrthoDB" id="2940425at2"/>
<organism evidence="1 2">
    <name type="scientific">Cerasibacillus terrae</name>
    <dbReference type="NCBI Taxonomy" id="2498845"/>
    <lineage>
        <taxon>Bacteria</taxon>
        <taxon>Bacillati</taxon>
        <taxon>Bacillota</taxon>
        <taxon>Bacilli</taxon>
        <taxon>Bacillales</taxon>
        <taxon>Bacillaceae</taxon>
        <taxon>Cerasibacillus</taxon>
    </lineage>
</organism>
<evidence type="ECO:0000313" key="2">
    <source>
        <dbReference type="Proteomes" id="UP000321574"/>
    </source>
</evidence>
<reference evidence="1 2" key="1">
    <citation type="submission" date="2019-06" db="EMBL/GenBank/DDBJ databases">
        <title>Cerasibacillus sp. nov., isolated from maize field.</title>
        <authorList>
            <person name="Lin S.-Y."/>
            <person name="Tsai C.-F."/>
            <person name="Young C.-C."/>
        </authorList>
    </citation>
    <scope>NUCLEOTIDE SEQUENCE [LARGE SCALE GENOMIC DNA]</scope>
    <source>
        <strain evidence="1 2">CC-CFT480</strain>
    </source>
</reference>
<keyword evidence="2" id="KW-1185">Reference proteome</keyword>
<accession>A0A5C8P0G3</accession>
<name>A0A5C8P0G3_9BACI</name>
<gene>
    <name evidence="1" type="ORF">FHP05_05045</name>
</gene>